<organism evidence="1 2">
    <name type="scientific">Anaplasma phagocytophilum</name>
    <name type="common">Ehrlichia phagocytophila</name>
    <dbReference type="NCBI Taxonomy" id="948"/>
    <lineage>
        <taxon>Bacteria</taxon>
        <taxon>Pseudomonadati</taxon>
        <taxon>Pseudomonadota</taxon>
        <taxon>Alphaproteobacteria</taxon>
        <taxon>Rickettsiales</taxon>
        <taxon>Anaplasmataceae</taxon>
        <taxon>Anaplasma</taxon>
        <taxon>phagocytophilum group</taxon>
    </lineage>
</organism>
<evidence type="ECO:0000313" key="1">
    <source>
        <dbReference type="EMBL" id="SBO14680.1"/>
    </source>
</evidence>
<evidence type="ECO:0000313" key="2">
    <source>
        <dbReference type="Proteomes" id="UP000078419"/>
    </source>
</evidence>
<dbReference type="EMBL" id="FLLR01000052">
    <property type="protein sequence ID" value="SBO14680.1"/>
    <property type="molecule type" value="Genomic_DNA"/>
</dbReference>
<protein>
    <submittedName>
        <fullName evidence="1">Uncharacterized protein</fullName>
    </submittedName>
</protein>
<sequence length="126" mass="13106">MEISRSGIDEKVCKIESSNVYDASPGNDAGVQCGVGKSSGSRYESLKGFRTVVLEAGKGWPGSGDTGEARDNNAKKVAEDLIKLSSDKKNIVAGLLAKTIEGGEVVEIRAVSSTRSIVSLIRGCSG</sequence>
<reference evidence="2" key="1">
    <citation type="submission" date="2016-03" db="EMBL/GenBank/DDBJ databases">
        <authorList>
            <person name="Loux Valentin"/>
        </authorList>
    </citation>
    <scope>NUCLEOTIDE SEQUENCE [LARGE SCALE GENOMIC DNA]</scope>
    <source>
        <strain evidence="2">C1</strain>
    </source>
</reference>
<accession>A0AA45ZHR1</accession>
<dbReference type="AlphaFoldDB" id="A0AA45ZHR1"/>
<proteinExistence type="predicted"/>
<dbReference type="Proteomes" id="UP000078419">
    <property type="component" value="Unassembled WGS sequence"/>
</dbReference>
<gene>
    <name evidence="1" type="ORF">ANAPC1_01043</name>
</gene>
<comment type="caution">
    <text evidence="1">The sequence shown here is derived from an EMBL/GenBank/DDBJ whole genome shotgun (WGS) entry which is preliminary data.</text>
</comment>
<name>A0AA45ZHR1_ANAPH</name>
<dbReference type="RefSeq" id="WP_064660968.1">
    <property type="nucleotide sequence ID" value="NZ_FLLR01000052.1"/>
</dbReference>